<dbReference type="EMBL" id="BSEV01000041">
    <property type="protein sequence ID" value="GLK15077.1"/>
    <property type="molecule type" value="Genomic_DNA"/>
</dbReference>
<dbReference type="InterPro" id="IPR036890">
    <property type="entry name" value="HATPase_C_sf"/>
</dbReference>
<dbReference type="SUPFAM" id="SSF158472">
    <property type="entry name" value="HAMP domain-like"/>
    <property type="match status" value="1"/>
</dbReference>
<keyword evidence="7" id="KW-0418">Kinase</keyword>
<dbReference type="PANTHER" id="PTHR45436">
    <property type="entry name" value="SENSOR HISTIDINE KINASE YKOH"/>
    <property type="match status" value="1"/>
</dbReference>
<dbReference type="RefSeq" id="WP_271223297.1">
    <property type="nucleotide sequence ID" value="NZ_BAAAVD010000002.1"/>
</dbReference>
<dbReference type="SMART" id="SM00304">
    <property type="entry name" value="HAMP"/>
    <property type="match status" value="1"/>
</dbReference>
<evidence type="ECO:0000256" key="6">
    <source>
        <dbReference type="ARBA" id="ARBA00022692"/>
    </source>
</evidence>
<evidence type="ECO:0000256" key="10">
    <source>
        <dbReference type="ARBA" id="ARBA00023136"/>
    </source>
</evidence>
<comment type="caution">
    <text evidence="14">The sequence shown here is derived from an EMBL/GenBank/DDBJ whole genome shotgun (WGS) entry which is preliminary data.</text>
</comment>
<evidence type="ECO:0000259" key="13">
    <source>
        <dbReference type="PROSITE" id="PS50885"/>
    </source>
</evidence>
<dbReference type="InterPro" id="IPR050428">
    <property type="entry name" value="TCS_sensor_his_kinase"/>
</dbReference>
<dbReference type="SUPFAM" id="SSF55874">
    <property type="entry name" value="ATPase domain of HSP90 chaperone/DNA topoisomerase II/histidine kinase"/>
    <property type="match status" value="1"/>
</dbReference>
<reference evidence="14" key="2">
    <citation type="submission" date="2023-01" db="EMBL/GenBank/DDBJ databases">
        <authorList>
            <person name="Sun Q."/>
            <person name="Evtushenko L."/>
        </authorList>
    </citation>
    <scope>NUCLEOTIDE SEQUENCE</scope>
    <source>
        <strain evidence="14">VKM Ac-2007</strain>
    </source>
</reference>
<feature type="transmembrane region" description="Helical" evidence="11">
    <location>
        <begin position="12"/>
        <end position="37"/>
    </location>
</feature>
<keyword evidence="5" id="KW-0808">Transferase</keyword>
<dbReference type="Pfam" id="PF00672">
    <property type="entry name" value="HAMP"/>
    <property type="match status" value="1"/>
</dbReference>
<proteinExistence type="predicted"/>
<comment type="catalytic activity">
    <reaction evidence="1">
        <text>ATP + protein L-histidine = ADP + protein N-phospho-L-histidine.</text>
        <dbReference type="EC" id="2.7.13.3"/>
    </reaction>
</comment>
<dbReference type="InterPro" id="IPR003594">
    <property type="entry name" value="HATPase_dom"/>
</dbReference>
<dbReference type="InterPro" id="IPR004358">
    <property type="entry name" value="Sig_transdc_His_kin-like_C"/>
</dbReference>
<feature type="transmembrane region" description="Helical" evidence="11">
    <location>
        <begin position="155"/>
        <end position="176"/>
    </location>
</feature>
<dbReference type="PRINTS" id="PR00344">
    <property type="entry name" value="BCTRLSENSOR"/>
</dbReference>
<keyword evidence="6 11" id="KW-0812">Transmembrane</keyword>
<dbReference type="SUPFAM" id="SSF47384">
    <property type="entry name" value="Homodimeric domain of signal transducing histidine kinase"/>
    <property type="match status" value="1"/>
</dbReference>
<comment type="subcellular location">
    <subcellularLocation>
        <location evidence="2">Cell membrane</location>
    </subcellularLocation>
</comment>
<dbReference type="Gene3D" id="1.10.287.130">
    <property type="match status" value="1"/>
</dbReference>
<dbReference type="CDD" id="cd00082">
    <property type="entry name" value="HisKA"/>
    <property type="match status" value="1"/>
</dbReference>
<evidence type="ECO:0000256" key="7">
    <source>
        <dbReference type="ARBA" id="ARBA00022777"/>
    </source>
</evidence>
<dbReference type="InterPro" id="IPR003661">
    <property type="entry name" value="HisK_dim/P_dom"/>
</dbReference>
<keyword evidence="4" id="KW-0597">Phosphoprotein</keyword>
<organism evidence="14 15">
    <name type="scientific">Streptosporangium carneum</name>
    <dbReference type="NCBI Taxonomy" id="47481"/>
    <lineage>
        <taxon>Bacteria</taxon>
        <taxon>Bacillati</taxon>
        <taxon>Actinomycetota</taxon>
        <taxon>Actinomycetes</taxon>
        <taxon>Streptosporangiales</taxon>
        <taxon>Streptosporangiaceae</taxon>
        <taxon>Streptosporangium</taxon>
    </lineage>
</organism>
<dbReference type="CDD" id="cd06225">
    <property type="entry name" value="HAMP"/>
    <property type="match status" value="1"/>
</dbReference>
<dbReference type="Gene3D" id="3.30.565.10">
    <property type="entry name" value="Histidine kinase-like ATPase, C-terminal domain"/>
    <property type="match status" value="1"/>
</dbReference>
<evidence type="ECO:0000256" key="3">
    <source>
        <dbReference type="ARBA" id="ARBA00012438"/>
    </source>
</evidence>
<protein>
    <recommendedName>
        <fullName evidence="3">histidine kinase</fullName>
        <ecNumber evidence="3">2.7.13.3</ecNumber>
    </recommendedName>
</protein>
<evidence type="ECO:0000256" key="8">
    <source>
        <dbReference type="ARBA" id="ARBA00022989"/>
    </source>
</evidence>
<evidence type="ECO:0000256" key="9">
    <source>
        <dbReference type="ARBA" id="ARBA00023012"/>
    </source>
</evidence>
<dbReference type="Proteomes" id="UP001143474">
    <property type="component" value="Unassembled WGS sequence"/>
</dbReference>
<evidence type="ECO:0000313" key="14">
    <source>
        <dbReference type="EMBL" id="GLK15077.1"/>
    </source>
</evidence>
<dbReference type="Pfam" id="PF02518">
    <property type="entry name" value="HATPase_c"/>
    <property type="match status" value="1"/>
</dbReference>
<keyword evidence="9" id="KW-0902">Two-component regulatory system</keyword>
<dbReference type="Pfam" id="PF00512">
    <property type="entry name" value="HisKA"/>
    <property type="match status" value="1"/>
</dbReference>
<name>A0A9W6IAG8_9ACTN</name>
<evidence type="ECO:0000256" key="4">
    <source>
        <dbReference type="ARBA" id="ARBA00022553"/>
    </source>
</evidence>
<dbReference type="PROSITE" id="PS50885">
    <property type="entry name" value="HAMP"/>
    <property type="match status" value="1"/>
</dbReference>
<dbReference type="PANTHER" id="PTHR45436:SF5">
    <property type="entry name" value="SENSOR HISTIDINE KINASE TRCS"/>
    <property type="match status" value="1"/>
</dbReference>
<dbReference type="InterPro" id="IPR036097">
    <property type="entry name" value="HisK_dim/P_sf"/>
</dbReference>
<dbReference type="GO" id="GO:0005886">
    <property type="term" value="C:plasma membrane"/>
    <property type="evidence" value="ECO:0007669"/>
    <property type="project" value="UniProtKB-SubCell"/>
</dbReference>
<dbReference type="InterPro" id="IPR003660">
    <property type="entry name" value="HAMP_dom"/>
</dbReference>
<evidence type="ECO:0000259" key="12">
    <source>
        <dbReference type="PROSITE" id="PS50109"/>
    </source>
</evidence>
<evidence type="ECO:0000313" key="15">
    <source>
        <dbReference type="Proteomes" id="UP001143474"/>
    </source>
</evidence>
<gene>
    <name evidence="14" type="ORF">GCM10017600_84900</name>
</gene>
<dbReference type="SMART" id="SM00387">
    <property type="entry name" value="HATPase_c"/>
    <property type="match status" value="1"/>
</dbReference>
<feature type="domain" description="HAMP" evidence="13">
    <location>
        <begin position="180"/>
        <end position="233"/>
    </location>
</feature>
<evidence type="ECO:0000256" key="5">
    <source>
        <dbReference type="ARBA" id="ARBA00022679"/>
    </source>
</evidence>
<evidence type="ECO:0000256" key="2">
    <source>
        <dbReference type="ARBA" id="ARBA00004236"/>
    </source>
</evidence>
<dbReference type="EC" id="2.7.13.3" evidence="3"/>
<accession>A0A9W6IAG8</accession>
<dbReference type="InterPro" id="IPR005467">
    <property type="entry name" value="His_kinase_dom"/>
</dbReference>
<evidence type="ECO:0000256" key="11">
    <source>
        <dbReference type="SAM" id="Phobius"/>
    </source>
</evidence>
<keyword evidence="10 11" id="KW-0472">Membrane</keyword>
<sequence>MVTKGTWSVRTRLTLIAVTVAALSALVLTVVVTLSLYSLAGSFRAREVANAALETVNLGMRDRLPPVLPQGTLDGIQVLDSADRVIASTPNLRGGPRIAHFVPPPGSISSARELCHAPGLDDKCIVVVAFRVHQTEGDWIIYAADDVVPWYVHPWLFAAVVGTSLLLVLLAGFGAYQTVNRALVPVNAIRNELAEITATDLGRRVPVPPAWDEIKQLAVTINQTLDRLEEAAEQQRRFASDASHDLRSPITAMRAQVEEALHYPEDTDWKAKANEMLVSLDRLQAIVSDLLILAKLDSGAPALKEPVDLGRLCREEVSRRRRCVELVCEAEHGVVVLGNRVRLARLLTNLLDNAERHAASRVTVSVAAHGDTAVVEVVDDGAGIARDQWEVVFRRFTRLDASRNRDAGGTGLGLPIARQIAEAHDGTLRLEESAQGARFVLRLPLTR</sequence>
<keyword evidence="8 11" id="KW-1133">Transmembrane helix</keyword>
<dbReference type="GO" id="GO:0000155">
    <property type="term" value="F:phosphorelay sensor kinase activity"/>
    <property type="evidence" value="ECO:0007669"/>
    <property type="project" value="InterPro"/>
</dbReference>
<dbReference type="PROSITE" id="PS50109">
    <property type="entry name" value="HIS_KIN"/>
    <property type="match status" value="1"/>
</dbReference>
<evidence type="ECO:0000256" key="1">
    <source>
        <dbReference type="ARBA" id="ARBA00000085"/>
    </source>
</evidence>
<feature type="domain" description="Histidine kinase" evidence="12">
    <location>
        <begin position="241"/>
        <end position="447"/>
    </location>
</feature>
<dbReference type="AlphaFoldDB" id="A0A9W6IAG8"/>
<keyword evidence="15" id="KW-1185">Reference proteome</keyword>
<dbReference type="SMART" id="SM00388">
    <property type="entry name" value="HisKA"/>
    <property type="match status" value="1"/>
</dbReference>
<reference evidence="14" key="1">
    <citation type="journal article" date="2014" name="Int. J. Syst. Evol. Microbiol.">
        <title>Complete genome sequence of Corynebacterium casei LMG S-19264T (=DSM 44701T), isolated from a smear-ripened cheese.</title>
        <authorList>
            <consortium name="US DOE Joint Genome Institute (JGI-PGF)"/>
            <person name="Walter F."/>
            <person name="Albersmeier A."/>
            <person name="Kalinowski J."/>
            <person name="Ruckert C."/>
        </authorList>
    </citation>
    <scope>NUCLEOTIDE SEQUENCE</scope>
    <source>
        <strain evidence="14">VKM Ac-2007</strain>
    </source>
</reference>